<feature type="coiled-coil region" evidence="1">
    <location>
        <begin position="773"/>
        <end position="808"/>
    </location>
</feature>
<feature type="compositionally biased region" description="Basic and acidic residues" evidence="2">
    <location>
        <begin position="456"/>
        <end position="465"/>
    </location>
</feature>
<sequence length="816" mass="89503">ESSCSESVHSLRFPKPQGSQQLANWVSDSSPDLTSLPAMSDESNLAESAYELINSTDGESQDGQISESISSLDYPRTDDVHSLNGSTHEYRTDTDEEDESEDRHSSASSIRYADQVLQNPSTQMASNTLQYKPTPDASMLPQSIEFLEADADKDGHVYVEKISVKHTIREFDEDETATIAKDLDLKEAPKRMVGTIRQTMSQACLSTRKPLRIMYTGSHVALKDIVYKLSSAIWTSGSTDESGKAGQRNSDAVYNIVPISSFGSAKVPEIELMESSGYQIRVEHCTEAEEMVIDGGSFPGDTVYCITIDQDKTYKSLFSPSGSIIQPKWTLPHVAIFFCTENDDEEAQRTRDVAWEFMSRHGVPSIFICNNQTFVKPPSGRWRDFVDQHAVHLCLESRDPDRPILPQRLPIDLTSFLNIDARQMNRNLAYLTGLSDPAEELQGETDPISTSSGPPLDEKTEQEEKIPVSSIHVLRDWASEYVRHNRQHLWSLAMTMLGGVFAMFVTTWLQSSGLLASERSAASTIAVSSVPSVLSTAAVSTATTTVVINVTSTKTVNIQRAEASVSSLASVLSFAGLLSDKVSTTITEPEATSTVCSVERYGSNEILVRIPTSKKSGWLAKGAIDIDVYRGEEAIKAKLSSVDEGIVVEVNKKDAYGVLNVSVVTTRKPKINETFEVNFGTSAVAHTVEDGVRVVDDTILAAAGKIAGAGHAAQSYSQRAVEEAMEALHPKHAAKAVQDTRKQIADRVAAAKADVELTVLKAQIASKLWSLKLRGMTEEHAKYEKKAAEFLKKQHETLMRNLKSADEDARQKDECG</sequence>
<keyword evidence="4" id="KW-1185">Reference proteome</keyword>
<evidence type="ECO:0000256" key="1">
    <source>
        <dbReference type="SAM" id="Coils"/>
    </source>
</evidence>
<reference evidence="3 4" key="1">
    <citation type="submission" date="2016-10" db="EMBL/GenBank/DDBJ databases">
        <title>Draft genome sequence of Coniochaeta ligniaria NRRL30616, a lignocellulolytic fungus for bioabatement of inhibitors in plant biomass hydrolysates.</title>
        <authorList>
            <consortium name="DOE Joint Genome Institute"/>
            <person name="Jimenez D.J."/>
            <person name="Hector R.E."/>
            <person name="Riley R."/>
            <person name="Sun H."/>
            <person name="Grigoriev I.V."/>
            <person name="Van Elsas J.D."/>
            <person name="Nichols N.N."/>
        </authorList>
    </citation>
    <scope>NUCLEOTIDE SEQUENCE [LARGE SCALE GENOMIC DNA]</scope>
    <source>
        <strain evidence="3 4">NRRL 30616</strain>
    </source>
</reference>
<feature type="region of interest" description="Disordered" evidence="2">
    <location>
        <begin position="439"/>
        <end position="465"/>
    </location>
</feature>
<accession>A0A1J7J1C2</accession>
<organism evidence="3 4">
    <name type="scientific">Coniochaeta ligniaria NRRL 30616</name>
    <dbReference type="NCBI Taxonomy" id="1408157"/>
    <lineage>
        <taxon>Eukaryota</taxon>
        <taxon>Fungi</taxon>
        <taxon>Dikarya</taxon>
        <taxon>Ascomycota</taxon>
        <taxon>Pezizomycotina</taxon>
        <taxon>Sordariomycetes</taxon>
        <taxon>Sordariomycetidae</taxon>
        <taxon>Coniochaetales</taxon>
        <taxon>Coniochaetaceae</taxon>
        <taxon>Coniochaeta</taxon>
    </lineage>
</organism>
<dbReference type="EMBL" id="KV875094">
    <property type="protein sequence ID" value="OIW33558.1"/>
    <property type="molecule type" value="Genomic_DNA"/>
</dbReference>
<feature type="compositionally biased region" description="Polar residues" evidence="2">
    <location>
        <begin position="17"/>
        <end position="33"/>
    </location>
</feature>
<feature type="compositionally biased region" description="Polar residues" evidence="2">
    <location>
        <begin position="53"/>
        <end position="71"/>
    </location>
</feature>
<dbReference type="OrthoDB" id="4925544at2759"/>
<name>A0A1J7J1C2_9PEZI</name>
<dbReference type="AlphaFoldDB" id="A0A1J7J1C2"/>
<dbReference type="Proteomes" id="UP000182658">
    <property type="component" value="Unassembled WGS sequence"/>
</dbReference>
<evidence type="ECO:0000313" key="3">
    <source>
        <dbReference type="EMBL" id="OIW33558.1"/>
    </source>
</evidence>
<protein>
    <submittedName>
        <fullName evidence="3">Uncharacterized protein</fullName>
    </submittedName>
</protein>
<feature type="non-terminal residue" evidence="3">
    <location>
        <position position="1"/>
    </location>
</feature>
<feature type="non-terminal residue" evidence="3">
    <location>
        <position position="816"/>
    </location>
</feature>
<dbReference type="STRING" id="1408157.A0A1J7J1C2"/>
<evidence type="ECO:0000313" key="4">
    <source>
        <dbReference type="Proteomes" id="UP000182658"/>
    </source>
</evidence>
<feature type="region of interest" description="Disordered" evidence="2">
    <location>
        <begin position="1"/>
        <end position="110"/>
    </location>
</feature>
<dbReference type="InParanoid" id="A0A1J7J1C2"/>
<gene>
    <name evidence="3" type="ORF">CONLIGDRAFT_545307</name>
</gene>
<proteinExistence type="predicted"/>
<keyword evidence="1" id="KW-0175">Coiled coil</keyword>
<evidence type="ECO:0000256" key="2">
    <source>
        <dbReference type="SAM" id="MobiDB-lite"/>
    </source>
</evidence>